<dbReference type="EMBL" id="JADBGI010000016">
    <property type="protein sequence ID" value="MBE3000634.1"/>
    <property type="molecule type" value="Genomic_DNA"/>
</dbReference>
<name>A0ABR9P9Y2_9ACTN</name>
<sequence length="199" mass="20739">MAEITGESPLASRTELLAETSVPGSLDIGEIPFLTQVTLRVAPEGAAAARVADTLGAPLPGPGTSAVAGDLLVLWMGPDEWLVVGEQGRAPDVEEALHKALDGEHGAVVDVSGQRTVVEIAGPRSEEFLNKGCSLDLHPSSFGPGRCAQTLLARTEATLLRRHGATPVFWVLVRSSFARHLADWSADAAAEYGEGAVLA</sequence>
<dbReference type="Pfam" id="PF04268">
    <property type="entry name" value="SoxG"/>
    <property type="match status" value="1"/>
</dbReference>
<comment type="caution">
    <text evidence="1">The sequence shown here is derived from an EMBL/GenBank/DDBJ whole genome shotgun (WGS) entry which is preliminary data.</text>
</comment>
<evidence type="ECO:0000313" key="2">
    <source>
        <dbReference type="Proteomes" id="UP000806528"/>
    </source>
</evidence>
<dbReference type="InterPro" id="IPR027266">
    <property type="entry name" value="TrmE/GcvT-like"/>
</dbReference>
<dbReference type="SUPFAM" id="SSF103025">
    <property type="entry name" value="Folate-binding domain"/>
    <property type="match status" value="1"/>
</dbReference>
<evidence type="ECO:0000313" key="1">
    <source>
        <dbReference type="EMBL" id="MBE3000634.1"/>
    </source>
</evidence>
<keyword evidence="2" id="KW-1185">Reference proteome</keyword>
<accession>A0ABR9P9Y2</accession>
<reference evidence="1 2" key="1">
    <citation type="submission" date="2020-09" db="EMBL/GenBank/DDBJ databases">
        <title>Diversity and distribution of actinomycetes associated with coral in the coast of Hainan.</title>
        <authorList>
            <person name="Li F."/>
        </authorList>
    </citation>
    <scope>NUCLEOTIDE SEQUENCE [LARGE SCALE GENOMIC DNA]</scope>
    <source>
        <strain evidence="1 2">HNM0947</strain>
    </source>
</reference>
<dbReference type="InterPro" id="IPR007375">
    <property type="entry name" value="SoxG"/>
</dbReference>
<proteinExistence type="predicted"/>
<dbReference type="Proteomes" id="UP000806528">
    <property type="component" value="Unassembled WGS sequence"/>
</dbReference>
<organism evidence="1 2">
    <name type="scientific">Nocardiopsis coralli</name>
    <dbReference type="NCBI Taxonomy" id="2772213"/>
    <lineage>
        <taxon>Bacteria</taxon>
        <taxon>Bacillati</taxon>
        <taxon>Actinomycetota</taxon>
        <taxon>Actinomycetes</taxon>
        <taxon>Streptosporangiales</taxon>
        <taxon>Nocardiopsidaceae</taxon>
        <taxon>Nocardiopsis</taxon>
    </lineage>
</organism>
<protein>
    <submittedName>
        <fullName evidence="1">Sarcosine oxidase subunit gamma</fullName>
    </submittedName>
</protein>
<dbReference type="RefSeq" id="WP_193123241.1">
    <property type="nucleotide sequence ID" value="NZ_JADBGI010000016.1"/>
</dbReference>
<gene>
    <name evidence="1" type="ORF">IDM40_18285</name>
</gene>
<dbReference type="Gene3D" id="3.30.70.1520">
    <property type="entry name" value="Heterotetrameric sarcosine oxidase"/>
    <property type="match status" value="1"/>
</dbReference>
<dbReference type="Gene3D" id="3.30.1360.120">
    <property type="entry name" value="Probable tRNA modification gtpase trme, domain 1"/>
    <property type="match status" value="1"/>
</dbReference>